<dbReference type="InterPro" id="IPR021754">
    <property type="entry name" value="DUF3320"/>
</dbReference>
<dbReference type="InterPro" id="IPR049468">
    <property type="entry name" value="Restrct_endonuc-II-like_dom"/>
</dbReference>
<dbReference type="Pfam" id="PF13195">
    <property type="entry name" value="DUF4011"/>
    <property type="match status" value="1"/>
</dbReference>
<sequence length="1862" mass="206237">MPEATSAVTSEASPFRAAGSLQEKIEQARLELLDLSTRNRLLHTPRSGRAKIVEVVDELAKAIYQTLVIDGKRFTFAPGRPDPVEAGPPTEDFSAAIEADQEDAPDPELVEQPEVELDERGRVATHWDGHLQTRMTSAGLQKRLLDLYIDSKTLEEEQGVNVLFLAVGFLKWRAPTTPNDDRFAPLILVPVRLERSNAGEKFHLRWSGDDIESNLSLQLYLHRQFGMKLPDIGDFEALDVDSYFEQVGELVRERPNWGVVADHAVLGLFSFAKFMMYRDLDPEQWQTLGGFESIPTLRGVVSDGFPGASLSDDDVNIDAIMSPKQMMHVVDCDSSQSLVVYDVQAGNSVLVQGPPGTGKSQTIANIIATAIADGKRVLFVAEKMAALEVVKRRLDNIGIGDACLELHSNKANKRILLEELRRTWELGRPSVQDGQPVVEQLTDARDELNAHAERLHRELGNTGLTPYQVFGHLVRLRREGHTTRQVKLEGPTKWVPHEVSSREDLLRDLAERIGGMGLPAQHPWTGVGIRGMTPNDRTRVLQSVAAVARELGAWRAGADAVMEVLELSPLKQFDDISRAIKRAEALMGAPAIGSDALVADVWGEMGAVDNLVEQLSVAQAHRAKAIEVSEPSALDGDWSETRSTLGELDAGFKLADEVSRLAALQSTLNRLLPDATRLAQLLGEREKLSLESVMHLAVLGERAATVPQIGRDALIASIWERGVDTIEELIESVEQVQRAKTNLTGVFRDAAWDQELDEARGHLAALSGSWLRFFNGKWRQANRQVRAQLVSPKMPADEVLTRLDELTSAQAAQRKIAFRDREGTEAFGSEWQRERSETAFLRGVVSWMRSLRPLGAGVRERLADVADRTLAAELAKRIRPFIDELKADLLPLSELLIASGRQPWGEETIAKRVPLTDVQTKAATWSAAADQCALLLGRGDLDVQGALDHISRVTRAQKELRKFELIQWRGEAAFGPQWAGIDTDIEALNAIAAWMYKNEELRFLAASVDDPADWRDEAKGLEEAGKQLARSLAGIFDNLHFEGNSEVPARPADAPLAAVATLLEQWRANPEGLPQWVAYVGRAKQAEEKGLSDLVKRLATGEVPAAAAIGTFQLAYYEAVLAAMTERDPELSKFDGDQHSQTVARFAKFDWERMQLARHQVLTSHHAKIPQRGGATGPTAVLMGEMVKRRKHMPIRELMGRCPSVIQLLKPVFMMSPLSVAQFLPPGALDFDMLVVDEASQVQPVDALGSVARAKQLVIVGDEKQLPPTRFFEKVLGDDGGKDEEGARAADIESVLGLCRARGLPERMLRWHYRSRHQSLIAVSNSQFYENKLVIVPSPYTSEAGIGLRFNHLPNAVYDRGNTRTNPEEAKAVALAVIEHASRTPNLSLGVATFSAQQRRAIIDHLELLRRQHPETEGFFSGPAEEPFFVKSLENIQGDERDVIFISVGYGRDAHNHMTMTFGPLNKDGGERRLNVLISRAKSRCEIFSSITDEDIDVERAKGRGTAAFKLFLHYARTGNLSIAREKSSQSQGVFKEEVATALRSQGIDVHTDVGIAGLFVDIAIADPEQPGRYVLGVECDGEWYRDSRSARDRDRLREAALRDKGWTIYRIWSADWFQRPQSELEKLLDAIKNAIEHSEEEVISPEPRRAVPVDIYAVERGEFVDVGLTEADDEADAVLYEEASIQVPRSKYELHMVPAGIMAEIVRDIVQVEGPVHQDEVVARVRTLWGLQRAGGRIQAAVSAGVATALGRRIIERSHSSFLSLPDQEVKVRDRTEVASLTLRRPDYLPPQEIDKAITTIVQRNLGATVDELVLHISRQLGYRSTSAQLRALIEDRVNGLLEGGSLEANQDFLTLASSNV</sequence>
<dbReference type="Gene3D" id="3.40.960.10">
    <property type="entry name" value="VSR Endonuclease"/>
    <property type="match status" value="1"/>
</dbReference>
<feature type="domain" description="Restriction endonuclease type II-like" evidence="4">
    <location>
        <begin position="1535"/>
        <end position="1632"/>
    </location>
</feature>
<dbReference type="SUPFAM" id="SSF52540">
    <property type="entry name" value="P-loop containing nucleoside triphosphate hydrolases"/>
    <property type="match status" value="1"/>
</dbReference>
<dbReference type="Pfam" id="PF13086">
    <property type="entry name" value="AAA_11"/>
    <property type="match status" value="1"/>
</dbReference>
<dbReference type="Pfam" id="PF11784">
    <property type="entry name" value="DUF3320"/>
    <property type="match status" value="1"/>
</dbReference>
<dbReference type="InterPro" id="IPR045055">
    <property type="entry name" value="DNA2/NAM7-like"/>
</dbReference>
<dbReference type="Pfam" id="PF13087">
    <property type="entry name" value="AAA_12"/>
    <property type="match status" value="1"/>
</dbReference>
<reference evidence="5 6" key="1">
    <citation type="submission" date="2023-04" db="EMBL/GenBank/DDBJ databases">
        <title>Luteimonas endophyticus RD2P54.</title>
        <authorList>
            <person name="Sun J.-Q."/>
        </authorList>
    </citation>
    <scope>NUCLEOTIDE SEQUENCE [LARGE SCALE GENOMIC DNA]</scope>
    <source>
        <strain evidence="5 6">RD2P54</strain>
    </source>
</reference>
<dbReference type="InterPro" id="IPR041677">
    <property type="entry name" value="DNA2/NAM7_AAA_11"/>
</dbReference>
<evidence type="ECO:0000259" key="2">
    <source>
        <dbReference type="Pfam" id="PF13086"/>
    </source>
</evidence>
<dbReference type="Proteomes" id="UP001156940">
    <property type="component" value="Unassembled WGS sequence"/>
</dbReference>
<dbReference type="InterPro" id="IPR027417">
    <property type="entry name" value="P-loop_NTPase"/>
</dbReference>
<keyword evidence="6" id="KW-1185">Reference proteome</keyword>
<evidence type="ECO:0000259" key="4">
    <source>
        <dbReference type="Pfam" id="PF18741"/>
    </source>
</evidence>
<comment type="caution">
    <text evidence="5">The sequence shown here is derived from an EMBL/GenBank/DDBJ whole genome shotgun (WGS) entry which is preliminary data.</text>
</comment>
<evidence type="ECO:0000313" key="5">
    <source>
        <dbReference type="EMBL" id="MDH5824201.1"/>
    </source>
</evidence>
<dbReference type="InterPro" id="IPR041679">
    <property type="entry name" value="DNA2/NAM7-like_C"/>
</dbReference>
<evidence type="ECO:0000259" key="3">
    <source>
        <dbReference type="Pfam" id="PF13087"/>
    </source>
</evidence>
<organism evidence="5 6">
    <name type="scientific">Luteimonas endophytica</name>
    <dbReference type="NCBI Taxonomy" id="3042023"/>
    <lineage>
        <taxon>Bacteria</taxon>
        <taxon>Pseudomonadati</taxon>
        <taxon>Pseudomonadota</taxon>
        <taxon>Gammaproteobacteria</taxon>
        <taxon>Lysobacterales</taxon>
        <taxon>Lysobacteraceae</taxon>
        <taxon>Luteimonas</taxon>
    </lineage>
</organism>
<dbReference type="RefSeq" id="WP_280575496.1">
    <property type="nucleotide sequence ID" value="NZ_JARXRM010000043.1"/>
</dbReference>
<dbReference type="EMBL" id="JARXRM010000043">
    <property type="protein sequence ID" value="MDH5824201.1"/>
    <property type="molecule type" value="Genomic_DNA"/>
</dbReference>
<dbReference type="PANTHER" id="PTHR10887">
    <property type="entry name" value="DNA2/NAM7 HELICASE FAMILY"/>
    <property type="match status" value="1"/>
</dbReference>
<dbReference type="Gene3D" id="3.40.50.300">
    <property type="entry name" value="P-loop containing nucleotide triphosphate hydrolases"/>
    <property type="match status" value="3"/>
</dbReference>
<dbReference type="Pfam" id="PF18741">
    <property type="entry name" value="MTES_1575"/>
    <property type="match status" value="1"/>
</dbReference>
<dbReference type="InterPro" id="IPR047187">
    <property type="entry name" value="SF1_C_Upf1"/>
</dbReference>
<evidence type="ECO:0000259" key="1">
    <source>
        <dbReference type="Pfam" id="PF11784"/>
    </source>
</evidence>
<feature type="domain" description="DNA2/NAM7 helicase-like C-terminal" evidence="3">
    <location>
        <begin position="1305"/>
        <end position="1488"/>
    </location>
</feature>
<dbReference type="CDD" id="cd18808">
    <property type="entry name" value="SF1_C_Upf1"/>
    <property type="match status" value="1"/>
</dbReference>
<protein>
    <submittedName>
        <fullName evidence="5">DUF3320 domain-containing protein</fullName>
    </submittedName>
</protein>
<gene>
    <name evidence="5" type="ORF">QFW77_14565</name>
</gene>
<dbReference type="InterPro" id="IPR011335">
    <property type="entry name" value="Restrct_endonuc-II-like"/>
</dbReference>
<evidence type="ECO:0000313" key="6">
    <source>
        <dbReference type="Proteomes" id="UP001156940"/>
    </source>
</evidence>
<feature type="domain" description="DNA2/NAM7 helicase helicase" evidence="2">
    <location>
        <begin position="1230"/>
        <end position="1269"/>
    </location>
</feature>
<proteinExistence type="predicted"/>
<dbReference type="SUPFAM" id="SSF52980">
    <property type="entry name" value="Restriction endonuclease-like"/>
    <property type="match status" value="1"/>
</dbReference>
<feature type="domain" description="DUF3320" evidence="1">
    <location>
        <begin position="1694"/>
        <end position="1741"/>
    </location>
</feature>
<accession>A0ABT6JBJ0</accession>
<dbReference type="PANTHER" id="PTHR10887:SF530">
    <property type="entry name" value="SUPERFAMILY I DNA HELICASES"/>
    <property type="match status" value="1"/>
</dbReference>
<name>A0ABT6JBJ0_9GAMM</name>
<dbReference type="InterPro" id="IPR025103">
    <property type="entry name" value="DUF4011"/>
</dbReference>